<dbReference type="Proteomes" id="UP000582231">
    <property type="component" value="Unassembled WGS sequence"/>
</dbReference>
<dbReference type="AlphaFoldDB" id="A0A852RS30"/>
<dbReference type="InterPro" id="IPR013087">
    <property type="entry name" value="Znf_C2H2_type"/>
</dbReference>
<dbReference type="EMBL" id="JACCBF010000001">
    <property type="protein sequence ID" value="NYD29412.1"/>
    <property type="molecule type" value="Genomic_DNA"/>
</dbReference>
<organism evidence="2 3">
    <name type="scientific">Nocardioides kongjuensis</name>
    <dbReference type="NCBI Taxonomy" id="349522"/>
    <lineage>
        <taxon>Bacteria</taxon>
        <taxon>Bacillati</taxon>
        <taxon>Actinomycetota</taxon>
        <taxon>Actinomycetes</taxon>
        <taxon>Propionibacteriales</taxon>
        <taxon>Nocardioidaceae</taxon>
        <taxon>Nocardioides</taxon>
    </lineage>
</organism>
<feature type="domain" description="C2H2-type" evidence="1">
    <location>
        <begin position="309"/>
        <end position="330"/>
    </location>
</feature>
<name>A0A852RS30_9ACTN</name>
<reference evidence="2 3" key="1">
    <citation type="submission" date="2020-07" db="EMBL/GenBank/DDBJ databases">
        <title>Sequencing the genomes of 1000 actinobacteria strains.</title>
        <authorList>
            <person name="Klenk H.-P."/>
        </authorList>
    </citation>
    <scope>NUCLEOTIDE SEQUENCE [LARGE SCALE GENOMIC DNA]</scope>
    <source>
        <strain evidence="2 3">DSM 19082</strain>
    </source>
</reference>
<gene>
    <name evidence="2" type="ORF">BJ958_000958</name>
</gene>
<comment type="caution">
    <text evidence="2">The sequence shown here is derived from an EMBL/GenBank/DDBJ whole genome shotgun (WGS) entry which is preliminary data.</text>
</comment>
<dbReference type="PROSITE" id="PS00028">
    <property type="entry name" value="ZINC_FINGER_C2H2_1"/>
    <property type="match status" value="1"/>
</dbReference>
<evidence type="ECO:0000313" key="2">
    <source>
        <dbReference type="EMBL" id="NYD29412.1"/>
    </source>
</evidence>
<dbReference type="RefSeq" id="WP_179725788.1">
    <property type="nucleotide sequence ID" value="NZ_BAABEF010000001.1"/>
</dbReference>
<accession>A0A852RS30</accession>
<sequence length="414" mass="44929">MRLRRAEDSNDEIDADFEISLGDGPLFTLTVESSGGATGSGNVRNPEYPLLIEEVLRRLSSLDVYLMDAFVDSRRVAHLPEAERRINVDGRPFPIRLAPDEDFAALRRGLTRPQGDIGSSRSVGGGNQRKRATLVFKASTPRTRSDLIESLQARDPRGRDRRSGIAAGLSTAHLEAAIADWRRMGREDFLAKYQATAARRYVVVDGDDEMDAMALILGARALAGLAIEGAWRGDRENVATPLRRLGFAVEDVERPSEGPLGPDPQTYVGLAERLGGTDVAVKRMGRREQRYLRGALGIATGDPNAVAACGMCGRTFPHAFLIAAHIKPRHMCSDAERLDLPHVGWALCVAGCDALFEQGYVGVDDVGRIVALHPAAAIPPAVADLMEPLLGTRAPGWSADRAVYFKAHRTRHGA</sequence>
<evidence type="ECO:0000259" key="1">
    <source>
        <dbReference type="PROSITE" id="PS00028"/>
    </source>
</evidence>
<dbReference type="Pfam" id="PF26345">
    <property type="entry name" value="ScoMcrA_N"/>
    <property type="match status" value="1"/>
</dbReference>
<protein>
    <recommendedName>
        <fullName evidence="1">C2H2-type domain-containing protein</fullName>
    </recommendedName>
</protein>
<proteinExistence type="predicted"/>
<evidence type="ECO:0000313" key="3">
    <source>
        <dbReference type="Proteomes" id="UP000582231"/>
    </source>
</evidence>
<dbReference type="InterPro" id="IPR058807">
    <property type="entry name" value="ScoMcrA_N"/>
</dbReference>
<keyword evidence="3" id="KW-1185">Reference proteome</keyword>